<dbReference type="PANTHER" id="PTHR33993:SF10">
    <property type="entry name" value="CONSERVED PROTEIN"/>
    <property type="match status" value="1"/>
</dbReference>
<dbReference type="Pfam" id="PF18029">
    <property type="entry name" value="Glyoxalase_6"/>
    <property type="match status" value="1"/>
</dbReference>
<dbReference type="InterPro" id="IPR052164">
    <property type="entry name" value="Anthracycline_SecMetBiosynth"/>
</dbReference>
<feature type="domain" description="VOC" evidence="1">
    <location>
        <begin position="135"/>
        <end position="252"/>
    </location>
</feature>
<proteinExistence type="predicted"/>
<name>A0A1H5Z9X1_9ACTN</name>
<dbReference type="Proteomes" id="UP000236754">
    <property type="component" value="Unassembled WGS sequence"/>
</dbReference>
<dbReference type="Pfam" id="PF00903">
    <property type="entry name" value="Glyoxalase"/>
    <property type="match status" value="1"/>
</dbReference>
<dbReference type="OrthoDB" id="9793039at2"/>
<dbReference type="EMBL" id="FNVU01000004">
    <property type="protein sequence ID" value="SEG33131.1"/>
    <property type="molecule type" value="Genomic_DNA"/>
</dbReference>
<dbReference type="InterPro" id="IPR037523">
    <property type="entry name" value="VOC_core"/>
</dbReference>
<dbReference type="PROSITE" id="PS51819">
    <property type="entry name" value="VOC"/>
    <property type="match status" value="2"/>
</dbReference>
<dbReference type="Gene3D" id="3.10.180.10">
    <property type="entry name" value="2,3-Dihydroxybiphenyl 1,2-Dioxygenase, domain 1"/>
    <property type="match status" value="2"/>
</dbReference>
<sequence>MPEFGEGAPCWADVTLPDLEAGRRFYGELLGWTFEDQGEEFGHYTMARRDGARVAALLPKVNPSMATAWGVFLRASDAGRTVAKVRTAGGQVVFGPDPVGDVGVMTAIIDPGGSYVGLWQPGSHPGFDLVNEPGAFAWAENHTRDTEVVDTFYQEVFGYDSQQVGDGVHFDYAVWSVPGAENPALGRMKHGGAPDDTPTAYQVYFGVEDCDDAAATVRRLGGQVLVEPAASPYGRTAVVTDDQGARFSVIDLRSRTEPTPGQ</sequence>
<gene>
    <name evidence="2" type="ORF">SAMN05216223_104391</name>
</gene>
<evidence type="ECO:0000313" key="3">
    <source>
        <dbReference type="Proteomes" id="UP000236754"/>
    </source>
</evidence>
<organism evidence="2 3">
    <name type="scientific">Actinacidiphila yanglinensis</name>
    <dbReference type="NCBI Taxonomy" id="310779"/>
    <lineage>
        <taxon>Bacteria</taxon>
        <taxon>Bacillati</taxon>
        <taxon>Actinomycetota</taxon>
        <taxon>Actinomycetes</taxon>
        <taxon>Kitasatosporales</taxon>
        <taxon>Streptomycetaceae</taxon>
        <taxon>Actinacidiphila</taxon>
    </lineage>
</organism>
<dbReference type="AlphaFoldDB" id="A0A1H5Z9X1"/>
<feature type="domain" description="VOC" evidence="1">
    <location>
        <begin position="8"/>
        <end position="121"/>
    </location>
</feature>
<reference evidence="2 3" key="1">
    <citation type="submission" date="2016-10" db="EMBL/GenBank/DDBJ databases">
        <authorList>
            <person name="de Groot N.N."/>
        </authorList>
    </citation>
    <scope>NUCLEOTIDE SEQUENCE [LARGE SCALE GENOMIC DNA]</scope>
    <source>
        <strain evidence="2 3">CGMCC 4.2023</strain>
    </source>
</reference>
<dbReference type="CDD" id="cd07247">
    <property type="entry name" value="SgaA_N_like"/>
    <property type="match status" value="2"/>
</dbReference>
<dbReference type="InterPro" id="IPR029068">
    <property type="entry name" value="Glyas_Bleomycin-R_OHBP_Dase"/>
</dbReference>
<dbReference type="SUPFAM" id="SSF54593">
    <property type="entry name" value="Glyoxalase/Bleomycin resistance protein/Dihydroxybiphenyl dioxygenase"/>
    <property type="match status" value="2"/>
</dbReference>
<dbReference type="PANTHER" id="PTHR33993">
    <property type="entry name" value="GLYOXALASE-RELATED"/>
    <property type="match status" value="1"/>
</dbReference>
<protein>
    <recommendedName>
        <fullName evidence="1">VOC domain-containing protein</fullName>
    </recommendedName>
</protein>
<keyword evidence="3" id="KW-1185">Reference proteome</keyword>
<evidence type="ECO:0000259" key="1">
    <source>
        <dbReference type="PROSITE" id="PS51819"/>
    </source>
</evidence>
<dbReference type="InterPro" id="IPR041581">
    <property type="entry name" value="Glyoxalase_6"/>
</dbReference>
<accession>A0A1H5Z9X1</accession>
<dbReference type="InterPro" id="IPR004360">
    <property type="entry name" value="Glyas_Fos-R_dOase_dom"/>
</dbReference>
<evidence type="ECO:0000313" key="2">
    <source>
        <dbReference type="EMBL" id="SEG33131.1"/>
    </source>
</evidence>